<name>A0A165NEY9_EXIGL</name>
<evidence type="ECO:0000256" key="1">
    <source>
        <dbReference type="SAM" id="MobiDB-lite"/>
    </source>
</evidence>
<feature type="region of interest" description="Disordered" evidence="1">
    <location>
        <begin position="16"/>
        <end position="46"/>
    </location>
</feature>
<feature type="non-terminal residue" evidence="2">
    <location>
        <position position="176"/>
    </location>
</feature>
<evidence type="ECO:0000313" key="3">
    <source>
        <dbReference type="Proteomes" id="UP000077266"/>
    </source>
</evidence>
<dbReference type="AlphaFoldDB" id="A0A165NEY9"/>
<dbReference type="Proteomes" id="UP000077266">
    <property type="component" value="Unassembled WGS sequence"/>
</dbReference>
<feature type="compositionally biased region" description="Basic residues" evidence="1">
    <location>
        <begin position="34"/>
        <end position="44"/>
    </location>
</feature>
<dbReference type="InParanoid" id="A0A165NEY9"/>
<dbReference type="EMBL" id="KV425899">
    <property type="protein sequence ID" value="KZW00648.1"/>
    <property type="molecule type" value="Genomic_DNA"/>
</dbReference>
<evidence type="ECO:0000313" key="2">
    <source>
        <dbReference type="EMBL" id="KZW00648.1"/>
    </source>
</evidence>
<sequence length="176" mass="19786">PHLLLSCALSTQWAAHRAKRTPRSTTSTAACNRRTYRPRQRRSGGARWPRTLRALRSCASACHRPSYKGTTCRRGLRASARCTPRRGRRTVTTVTARLTTTVATRTPRNRARFTAEPARGYATVLSSCGRALSYCACRKNTRSATVTDVSQLLSYYGSVARGTRRRRGQWFPRRPV</sequence>
<proteinExistence type="predicted"/>
<feature type="non-terminal residue" evidence="2">
    <location>
        <position position="1"/>
    </location>
</feature>
<keyword evidence="3" id="KW-1185">Reference proteome</keyword>
<protein>
    <submittedName>
        <fullName evidence="2">Uncharacterized protein</fullName>
    </submittedName>
</protein>
<organism evidence="2 3">
    <name type="scientific">Exidia glandulosa HHB12029</name>
    <dbReference type="NCBI Taxonomy" id="1314781"/>
    <lineage>
        <taxon>Eukaryota</taxon>
        <taxon>Fungi</taxon>
        <taxon>Dikarya</taxon>
        <taxon>Basidiomycota</taxon>
        <taxon>Agaricomycotina</taxon>
        <taxon>Agaricomycetes</taxon>
        <taxon>Auriculariales</taxon>
        <taxon>Exidiaceae</taxon>
        <taxon>Exidia</taxon>
    </lineage>
</organism>
<reference evidence="2 3" key="1">
    <citation type="journal article" date="2016" name="Mol. Biol. Evol.">
        <title>Comparative Genomics of Early-Diverging Mushroom-Forming Fungi Provides Insights into the Origins of Lignocellulose Decay Capabilities.</title>
        <authorList>
            <person name="Nagy L.G."/>
            <person name="Riley R."/>
            <person name="Tritt A."/>
            <person name="Adam C."/>
            <person name="Daum C."/>
            <person name="Floudas D."/>
            <person name="Sun H."/>
            <person name="Yadav J.S."/>
            <person name="Pangilinan J."/>
            <person name="Larsson K.H."/>
            <person name="Matsuura K."/>
            <person name="Barry K."/>
            <person name="Labutti K."/>
            <person name="Kuo R."/>
            <person name="Ohm R.A."/>
            <person name="Bhattacharya S.S."/>
            <person name="Shirouzu T."/>
            <person name="Yoshinaga Y."/>
            <person name="Martin F.M."/>
            <person name="Grigoriev I.V."/>
            <person name="Hibbett D.S."/>
        </authorList>
    </citation>
    <scope>NUCLEOTIDE SEQUENCE [LARGE SCALE GENOMIC DNA]</scope>
    <source>
        <strain evidence="2 3">HHB12029</strain>
    </source>
</reference>
<accession>A0A165NEY9</accession>
<gene>
    <name evidence="2" type="ORF">EXIGLDRAFT_830545</name>
</gene>